<evidence type="ECO:0000256" key="1">
    <source>
        <dbReference type="ARBA" id="ARBA00009595"/>
    </source>
</evidence>
<dbReference type="GO" id="GO:0000287">
    <property type="term" value="F:magnesium ion binding"/>
    <property type="evidence" value="ECO:0007669"/>
    <property type="project" value="UniProtKB-UniRule"/>
</dbReference>
<dbReference type="PROSITE" id="PS51462">
    <property type="entry name" value="NUDIX"/>
    <property type="match status" value="1"/>
</dbReference>
<feature type="binding site" evidence="8">
    <location>
        <position position="188"/>
    </location>
    <ligand>
        <name>a divalent metal cation</name>
        <dbReference type="ChEBI" id="CHEBI:60240"/>
        <label>2</label>
    </ligand>
</feature>
<evidence type="ECO:0000256" key="5">
    <source>
        <dbReference type="ARBA" id="ARBA00023027"/>
    </source>
</evidence>
<feature type="binding site" evidence="8">
    <location>
        <position position="130"/>
    </location>
    <ligand>
        <name>Zn(2+)</name>
        <dbReference type="ChEBI" id="CHEBI:29105"/>
    </ligand>
</feature>
<proteinExistence type="inferred from homology"/>
<dbReference type="SUPFAM" id="SSF55811">
    <property type="entry name" value="Nudix"/>
    <property type="match status" value="2"/>
</dbReference>
<dbReference type="GO" id="GO:0000210">
    <property type="term" value="F:NAD+ diphosphatase activity"/>
    <property type="evidence" value="ECO:0007669"/>
    <property type="project" value="UniProtKB-UniRule"/>
</dbReference>
<feature type="domain" description="Nudix hydrolase" evidence="10">
    <location>
        <begin position="139"/>
        <end position="262"/>
    </location>
</feature>
<reference evidence="11 12" key="1">
    <citation type="submission" date="2018-06" db="EMBL/GenBank/DDBJ databases">
        <title>Three novel Pseudomonas species isolated from symptomatic oak.</title>
        <authorList>
            <person name="Bueno-Gonzalez V."/>
            <person name="Brady C."/>
        </authorList>
    </citation>
    <scope>NUCLEOTIDE SEQUENCE [LARGE SCALE GENOMIC DNA]</scope>
    <source>
        <strain evidence="11 12">P6B</strain>
    </source>
</reference>
<dbReference type="GO" id="GO:0035529">
    <property type="term" value="F:NADH pyrophosphatase activity"/>
    <property type="evidence" value="ECO:0007669"/>
    <property type="project" value="TreeGrafter"/>
</dbReference>
<dbReference type="PANTHER" id="PTHR42904">
    <property type="entry name" value="NUDIX HYDROLASE, NUDC SUBFAMILY"/>
    <property type="match status" value="1"/>
</dbReference>
<evidence type="ECO:0000259" key="10">
    <source>
        <dbReference type="PROSITE" id="PS51462"/>
    </source>
</evidence>
<dbReference type="InterPro" id="IPR015376">
    <property type="entry name" value="Znr_NADH_PPase"/>
</dbReference>
<dbReference type="InterPro" id="IPR050241">
    <property type="entry name" value="NAD-cap_RNA_hydrolase_NudC"/>
</dbReference>
<comment type="cofactor">
    <cofactor evidence="8">
        <name>Mg(2+)</name>
        <dbReference type="ChEBI" id="CHEBI:18420"/>
    </cofactor>
    <cofactor evidence="8">
        <name>Mn(2+)</name>
        <dbReference type="ChEBI" id="CHEBI:29035"/>
    </cofactor>
    <text evidence="8">Divalent metal cations. Mg(2+) or Mn(2+).</text>
</comment>
<dbReference type="Proteomes" id="UP000293172">
    <property type="component" value="Unassembled WGS sequence"/>
</dbReference>
<dbReference type="PROSITE" id="PS00893">
    <property type="entry name" value="NUDIX_BOX"/>
    <property type="match status" value="1"/>
</dbReference>
<dbReference type="InterPro" id="IPR015375">
    <property type="entry name" value="NADH_PPase-like_N"/>
</dbReference>
<comment type="caution">
    <text evidence="11">The sequence shown here is derived from an EMBL/GenBank/DDBJ whole genome shotgun (WGS) entry which is preliminary data.</text>
</comment>
<dbReference type="Pfam" id="PF09297">
    <property type="entry name" value="Zn_ribbon_NUD"/>
    <property type="match status" value="1"/>
</dbReference>
<feature type="binding site" evidence="8">
    <location>
        <position position="233"/>
    </location>
    <ligand>
        <name>a divalent metal cation</name>
        <dbReference type="ChEBI" id="CHEBI:60240"/>
        <label>1</label>
    </ligand>
</feature>
<comment type="catalytic activity">
    <reaction evidence="8">
        <text>NADH + H2O = reduced beta-nicotinamide D-ribonucleotide + AMP + 2 H(+)</text>
        <dbReference type="Rhea" id="RHEA:48868"/>
        <dbReference type="ChEBI" id="CHEBI:15377"/>
        <dbReference type="ChEBI" id="CHEBI:15378"/>
        <dbReference type="ChEBI" id="CHEBI:57945"/>
        <dbReference type="ChEBI" id="CHEBI:90832"/>
        <dbReference type="ChEBI" id="CHEBI:456215"/>
        <dbReference type="EC" id="3.6.1.22"/>
    </reaction>
</comment>
<feature type="binding site" evidence="8">
    <location>
        <position position="192"/>
    </location>
    <ligand>
        <name>a divalent metal cation</name>
        <dbReference type="ChEBI" id="CHEBI:60240"/>
        <label>3</label>
    </ligand>
</feature>
<name>A0A4Q9QV44_9GAMM</name>
<comment type="similarity">
    <text evidence="1 8">Belongs to the Nudix hydrolase family. NudC subfamily.</text>
</comment>
<dbReference type="GO" id="GO:0005829">
    <property type="term" value="C:cytosol"/>
    <property type="evidence" value="ECO:0007669"/>
    <property type="project" value="TreeGrafter"/>
</dbReference>
<dbReference type="OrthoDB" id="9791656at2"/>
<keyword evidence="8" id="KW-0862">Zinc</keyword>
<evidence type="ECO:0000256" key="8">
    <source>
        <dbReference type="HAMAP-Rule" id="MF_00297"/>
    </source>
</evidence>
<comment type="catalytic activity">
    <reaction evidence="7">
        <text>a 5'-end NAD(+)-phospho-ribonucleoside in mRNA + H2O = a 5'-end phospho-adenosine-phospho-ribonucleoside in mRNA + beta-nicotinamide D-ribonucleotide + 2 H(+)</text>
        <dbReference type="Rhea" id="RHEA:60876"/>
        <dbReference type="Rhea" id="RHEA-COMP:15698"/>
        <dbReference type="Rhea" id="RHEA-COMP:15719"/>
        <dbReference type="ChEBI" id="CHEBI:14649"/>
        <dbReference type="ChEBI" id="CHEBI:15377"/>
        <dbReference type="ChEBI" id="CHEBI:15378"/>
        <dbReference type="ChEBI" id="CHEBI:144029"/>
        <dbReference type="ChEBI" id="CHEBI:144051"/>
    </reaction>
    <physiologicalReaction direction="left-to-right" evidence="7">
        <dbReference type="Rhea" id="RHEA:60877"/>
    </physiologicalReaction>
</comment>
<dbReference type="GO" id="GO:0006742">
    <property type="term" value="P:NADP+ catabolic process"/>
    <property type="evidence" value="ECO:0007669"/>
    <property type="project" value="TreeGrafter"/>
</dbReference>
<evidence type="ECO:0000256" key="4">
    <source>
        <dbReference type="ARBA" id="ARBA00022842"/>
    </source>
</evidence>
<dbReference type="GO" id="GO:0019677">
    <property type="term" value="P:NAD+ catabolic process"/>
    <property type="evidence" value="ECO:0007669"/>
    <property type="project" value="TreeGrafter"/>
</dbReference>
<evidence type="ECO:0000256" key="7">
    <source>
        <dbReference type="ARBA" id="ARBA00023679"/>
    </source>
</evidence>
<comment type="catalytic activity">
    <reaction evidence="8">
        <text>NAD(+) + H2O = beta-nicotinamide D-ribonucleotide + AMP + 2 H(+)</text>
        <dbReference type="Rhea" id="RHEA:11800"/>
        <dbReference type="ChEBI" id="CHEBI:14649"/>
        <dbReference type="ChEBI" id="CHEBI:15377"/>
        <dbReference type="ChEBI" id="CHEBI:15378"/>
        <dbReference type="ChEBI" id="CHEBI:57540"/>
        <dbReference type="ChEBI" id="CHEBI:456215"/>
        <dbReference type="EC" id="3.6.1.22"/>
    </reaction>
</comment>
<gene>
    <name evidence="8" type="primary">nudC</name>
    <name evidence="11" type="ORF">DNK44_24870</name>
</gene>
<protein>
    <recommendedName>
        <fullName evidence="8">NAD-capped RNA hydrolase NudC</fullName>
        <shortName evidence="8">DeNADding enzyme NudC</shortName>
        <ecNumber evidence="8">3.6.1.-</ecNumber>
    </recommendedName>
    <alternativeName>
        <fullName evidence="8">NADH pyrophosphatase</fullName>
        <ecNumber evidence="8">3.6.1.22</ecNumber>
    </alternativeName>
</protein>
<evidence type="ECO:0000256" key="9">
    <source>
        <dbReference type="SAM" id="MobiDB-lite"/>
    </source>
</evidence>
<comment type="subunit">
    <text evidence="8">Homodimer.</text>
</comment>
<feature type="binding site" evidence="8">
    <location>
        <position position="125"/>
    </location>
    <ligand>
        <name>substrate</name>
    </ligand>
</feature>
<comment type="caution">
    <text evidence="8">Lacks conserved residue(s) required for the propagation of feature annotation.</text>
</comment>
<feature type="binding site" evidence="8">
    <location>
        <position position="233"/>
    </location>
    <ligand>
        <name>a divalent metal cation</name>
        <dbReference type="ChEBI" id="CHEBI:60240"/>
        <label>3</label>
    </ligand>
</feature>
<evidence type="ECO:0000313" key="11">
    <source>
        <dbReference type="EMBL" id="TBU84801.1"/>
    </source>
</evidence>
<dbReference type="GO" id="GO:0008270">
    <property type="term" value="F:zinc ion binding"/>
    <property type="evidence" value="ECO:0007669"/>
    <property type="project" value="UniProtKB-UniRule"/>
</dbReference>
<feature type="binding site" evidence="8">
    <location>
        <begin position="206"/>
        <end position="213"/>
    </location>
    <ligand>
        <name>substrate</name>
    </ligand>
</feature>
<dbReference type="InterPro" id="IPR020084">
    <property type="entry name" value="NUDIX_hydrolase_CS"/>
</dbReference>
<feature type="binding site" evidence="8">
    <location>
        <position position="188"/>
    </location>
    <ligand>
        <name>a divalent metal cation</name>
        <dbReference type="ChEBI" id="CHEBI:60240"/>
        <label>3</label>
    </ligand>
</feature>
<dbReference type="InterPro" id="IPR049734">
    <property type="entry name" value="NudC-like_C"/>
</dbReference>
<feature type="binding site" evidence="8">
    <location>
        <position position="133"/>
    </location>
    <ligand>
        <name>Zn(2+)</name>
        <dbReference type="ChEBI" id="CHEBI:29105"/>
    </ligand>
</feature>
<evidence type="ECO:0000256" key="3">
    <source>
        <dbReference type="ARBA" id="ARBA00022801"/>
    </source>
</evidence>
<keyword evidence="5 8" id="KW-0520">NAD</keyword>
<dbReference type="CDD" id="cd03429">
    <property type="entry name" value="NUDIX_NADH_pyrophosphatase_Nudt13"/>
    <property type="match status" value="1"/>
</dbReference>
<organism evidence="11 12">
    <name type="scientific">Phytopseudomonas dryadis</name>
    <dbReference type="NCBI Taxonomy" id="2487520"/>
    <lineage>
        <taxon>Bacteria</taxon>
        <taxon>Pseudomonadati</taxon>
        <taxon>Pseudomonadota</taxon>
        <taxon>Gammaproteobacteria</taxon>
        <taxon>Pseudomonadales</taxon>
        <taxon>Pseudomonadaceae</taxon>
        <taxon>Phytopseudomonas</taxon>
    </lineage>
</organism>
<dbReference type="EC" id="3.6.1.-" evidence="8"/>
<sequence length="306" mass="34476">MVEPWQPAILDERQPGGWALAHHRQHFLGDANGLLFPREWLKGQELPVIAEHGIGHFHGDALYLLELERQVELPGCSWQGLRQVMLHGDADLYRMLGYAAQIGTWASQNRFCGCCGSAMQRVPGERAMHCAHCHLHHYPRLSPSMIVLVTRGDEVLLARSPRFVSGVYSTLAGFVEPGESVEQCVAREVREEVGVEVCDIEYVGSQNWPFPHSLMLGFHARYAGGTIVRQEEEIEDAQWFSVHDLPPLPAQRSIARYLIDLYVARRLGSSEPVLPDQPRGQPQYHQNEHRADEAGAAAYRRARPEP</sequence>
<feature type="region of interest" description="Disordered" evidence="9">
    <location>
        <begin position="271"/>
        <end position="306"/>
    </location>
</feature>
<dbReference type="Gene3D" id="3.90.79.10">
    <property type="entry name" value="Nucleoside Triphosphate Pyrophosphohydrolase"/>
    <property type="match status" value="1"/>
</dbReference>
<feature type="binding site" evidence="8">
    <location>
        <position position="192"/>
    </location>
    <ligand>
        <name>a divalent metal cation</name>
        <dbReference type="ChEBI" id="CHEBI:60240"/>
        <label>1</label>
    </ligand>
</feature>
<feature type="short sequence motif" description="Nudix box" evidence="8">
    <location>
        <begin position="173"/>
        <end position="194"/>
    </location>
</feature>
<comment type="cofactor">
    <cofactor evidence="8">
        <name>Zn(2+)</name>
        <dbReference type="ChEBI" id="CHEBI:29105"/>
    </cofactor>
    <text evidence="8">Binds 1 zinc ion per subunit.</text>
</comment>
<dbReference type="NCBIfam" id="NF001299">
    <property type="entry name" value="PRK00241.1"/>
    <property type="match status" value="1"/>
</dbReference>
<feature type="binding site" evidence="8">
    <location>
        <position position="115"/>
    </location>
    <ligand>
        <name>Zn(2+)</name>
        <dbReference type="ChEBI" id="CHEBI:29105"/>
    </ligand>
</feature>
<dbReference type="GO" id="GO:0110153">
    <property type="term" value="F:RNA NAD-cap (NMN-forming) hydrolase activity"/>
    <property type="evidence" value="ECO:0007669"/>
    <property type="project" value="RHEA"/>
</dbReference>
<evidence type="ECO:0000256" key="2">
    <source>
        <dbReference type="ARBA" id="ARBA00022723"/>
    </source>
</evidence>
<feature type="binding site" evidence="8">
    <location>
        <position position="255"/>
    </location>
    <ligand>
        <name>substrate</name>
    </ligand>
</feature>
<evidence type="ECO:0000256" key="6">
    <source>
        <dbReference type="ARBA" id="ARBA00023211"/>
    </source>
</evidence>
<dbReference type="Gene3D" id="3.90.79.20">
    <property type="match status" value="1"/>
</dbReference>
<dbReference type="InterPro" id="IPR015797">
    <property type="entry name" value="NUDIX_hydrolase-like_dom_sf"/>
</dbReference>
<accession>A0A4Q9QV44</accession>
<feature type="binding site" evidence="8">
    <location>
        <position position="112"/>
    </location>
    <ligand>
        <name>Zn(2+)</name>
        <dbReference type="ChEBI" id="CHEBI:29105"/>
    </ligand>
</feature>
<keyword evidence="2 8" id="KW-0479">Metal-binding</keyword>
<dbReference type="EC" id="3.6.1.22" evidence="8"/>
<dbReference type="GO" id="GO:0030145">
    <property type="term" value="F:manganese ion binding"/>
    <property type="evidence" value="ECO:0007669"/>
    <property type="project" value="UniProtKB-UniRule"/>
</dbReference>
<dbReference type="InterPro" id="IPR000086">
    <property type="entry name" value="NUDIX_hydrolase_dom"/>
</dbReference>
<dbReference type="Pfam" id="PF09296">
    <property type="entry name" value="NUDIX-like"/>
    <property type="match status" value="1"/>
</dbReference>
<dbReference type="EMBL" id="QJUL01000064">
    <property type="protein sequence ID" value="TBU84801.1"/>
    <property type="molecule type" value="Genomic_DNA"/>
</dbReference>
<feature type="binding site" evidence="8">
    <location>
        <position position="138"/>
    </location>
    <ligand>
        <name>substrate</name>
    </ligand>
</feature>
<keyword evidence="6 8" id="KW-0464">Manganese</keyword>
<dbReference type="HAMAP" id="MF_00297">
    <property type="entry name" value="Nudix_NudC"/>
    <property type="match status" value="1"/>
</dbReference>
<feature type="binding site" evidence="8">
    <location>
        <position position="172"/>
    </location>
    <ligand>
        <name>a divalent metal cation</name>
        <dbReference type="ChEBI" id="CHEBI:60240"/>
        <label>1</label>
    </ligand>
</feature>
<feature type="binding site" evidence="8">
    <location>
        <position position="82"/>
    </location>
    <ligand>
        <name>substrate</name>
    </ligand>
</feature>
<keyword evidence="4 8" id="KW-0460">Magnesium</keyword>
<keyword evidence="3 8" id="KW-0378">Hydrolase</keyword>
<dbReference type="AlphaFoldDB" id="A0A4Q9QV44"/>
<dbReference type="Pfam" id="PF00293">
    <property type="entry name" value="NUDIX"/>
    <property type="match status" value="1"/>
</dbReference>
<evidence type="ECO:0000313" key="12">
    <source>
        <dbReference type="Proteomes" id="UP000293172"/>
    </source>
</evidence>
<dbReference type="InterPro" id="IPR022925">
    <property type="entry name" value="RNA_Hydrolase_NudC"/>
</dbReference>
<comment type="function">
    <text evidence="8">mRNA decapping enzyme that specifically removes the nicotinamide adenine dinucleotide (NAD) cap from a subset of mRNAs by hydrolyzing the diphosphate linkage to produce nicotinamide mononucleotide (NMN) and 5' monophosphate mRNA. The NAD-cap is present at the 5'-end of some mRNAs and stabilizes RNA against 5'-processing. Has preference for mRNAs with a 5'-end purine. Catalyzes the hydrolysis of a broad range of dinucleotide pyrophosphates.</text>
</comment>
<dbReference type="PANTHER" id="PTHR42904:SF6">
    <property type="entry name" value="NAD-CAPPED RNA HYDROLASE NUDT12"/>
    <property type="match status" value="1"/>
</dbReference>